<evidence type="ECO:0000313" key="2">
    <source>
        <dbReference type="EMBL" id="TBU51397.1"/>
    </source>
</evidence>
<protein>
    <submittedName>
        <fullName evidence="2">Uncharacterized protein</fullName>
    </submittedName>
</protein>
<keyword evidence="3" id="KW-1185">Reference proteome</keyword>
<organism evidence="2 3">
    <name type="scientific">Dichomitus squalens</name>
    <dbReference type="NCBI Taxonomy" id="114155"/>
    <lineage>
        <taxon>Eukaryota</taxon>
        <taxon>Fungi</taxon>
        <taxon>Dikarya</taxon>
        <taxon>Basidiomycota</taxon>
        <taxon>Agaricomycotina</taxon>
        <taxon>Agaricomycetes</taxon>
        <taxon>Polyporales</taxon>
        <taxon>Polyporaceae</taxon>
        <taxon>Dichomitus</taxon>
    </lineage>
</organism>
<reference evidence="2 3" key="1">
    <citation type="submission" date="2019-01" db="EMBL/GenBank/DDBJ databases">
        <title>Draft genome sequences of three monokaryotic isolates of the white-rot basidiomycete fungus Dichomitus squalens.</title>
        <authorList>
            <consortium name="DOE Joint Genome Institute"/>
            <person name="Lopez S.C."/>
            <person name="Andreopoulos B."/>
            <person name="Pangilinan J."/>
            <person name="Lipzen A."/>
            <person name="Riley R."/>
            <person name="Ahrendt S."/>
            <person name="Ng V."/>
            <person name="Barry K."/>
            <person name="Daum C."/>
            <person name="Grigoriev I.V."/>
            <person name="Hilden K.S."/>
            <person name="Makela M.R."/>
            <person name="de Vries R.P."/>
        </authorList>
    </citation>
    <scope>NUCLEOTIDE SEQUENCE [LARGE SCALE GENOMIC DNA]</scope>
    <source>
        <strain evidence="2 3">CBS 464.89</strain>
    </source>
</reference>
<evidence type="ECO:0000256" key="1">
    <source>
        <dbReference type="SAM" id="MobiDB-lite"/>
    </source>
</evidence>
<feature type="compositionally biased region" description="Basic and acidic residues" evidence="1">
    <location>
        <begin position="71"/>
        <end position="80"/>
    </location>
</feature>
<dbReference type="Proteomes" id="UP000292082">
    <property type="component" value="Unassembled WGS sequence"/>
</dbReference>
<dbReference type="AlphaFoldDB" id="A0A4Q9PDS9"/>
<feature type="compositionally biased region" description="Basic residues" evidence="1">
    <location>
        <begin position="40"/>
        <end position="49"/>
    </location>
</feature>
<proteinExistence type="predicted"/>
<evidence type="ECO:0000313" key="3">
    <source>
        <dbReference type="Proteomes" id="UP000292082"/>
    </source>
</evidence>
<feature type="compositionally biased region" description="Acidic residues" evidence="1">
    <location>
        <begin position="1"/>
        <end position="14"/>
    </location>
</feature>
<name>A0A4Q9PDS9_9APHY</name>
<feature type="non-terminal residue" evidence="2">
    <location>
        <position position="1"/>
    </location>
</feature>
<feature type="region of interest" description="Disordered" evidence="1">
    <location>
        <begin position="1"/>
        <end position="99"/>
    </location>
</feature>
<gene>
    <name evidence="2" type="ORF">BD310DRAFT_834459</name>
</gene>
<feature type="compositionally biased region" description="Polar residues" evidence="1">
    <location>
        <begin position="59"/>
        <end position="70"/>
    </location>
</feature>
<accession>A0A4Q9PDS9</accession>
<dbReference type="EMBL" id="ML145329">
    <property type="protein sequence ID" value="TBU51397.1"/>
    <property type="molecule type" value="Genomic_DNA"/>
</dbReference>
<sequence>WRDAEQSDETVLDEDAWRAEPTSTSVWRHRKVPRKETNKSRRRFRRRRVGTQGEEEQRATTGDQLQPKTSRSQDGHRATSCEDASWAPASHEPADHLRPVPRCAGRTRFCPWVPHIRQLSPDLYYHLGSHTRS</sequence>